<dbReference type="EMBL" id="JAHWDP010000001">
    <property type="protein sequence ID" value="MBW2937271.1"/>
    <property type="molecule type" value="Genomic_DNA"/>
</dbReference>
<evidence type="ECO:0000259" key="1">
    <source>
        <dbReference type="Pfam" id="PF13568"/>
    </source>
</evidence>
<evidence type="ECO:0000313" key="3">
    <source>
        <dbReference type="Proteomes" id="UP001138686"/>
    </source>
</evidence>
<reference evidence="2" key="1">
    <citation type="submission" date="2021-07" db="EMBL/GenBank/DDBJ databases">
        <title>Aureisphaera sp. CAU 1614 isolated from sea sediment.</title>
        <authorList>
            <person name="Kim W."/>
        </authorList>
    </citation>
    <scope>NUCLEOTIDE SEQUENCE</scope>
    <source>
        <strain evidence="2">CAU 1614</strain>
    </source>
</reference>
<dbReference type="AlphaFoldDB" id="A0A9X1FMH9"/>
<organism evidence="2 3">
    <name type="scientific">Halomarinibacterium sedimenti</name>
    <dbReference type="NCBI Taxonomy" id="2857106"/>
    <lineage>
        <taxon>Bacteria</taxon>
        <taxon>Pseudomonadati</taxon>
        <taxon>Bacteroidota</taxon>
        <taxon>Flavobacteriia</taxon>
        <taxon>Flavobacteriales</taxon>
        <taxon>Flavobacteriaceae</taxon>
        <taxon>Halomarinibacterium</taxon>
    </lineage>
</organism>
<dbReference type="InterPro" id="IPR025665">
    <property type="entry name" value="Beta-barrel_OMP_2"/>
</dbReference>
<sequence length="228" mass="25636">MSLKNLFFVTISLFFFSEITAQRNYDEYNQLGIFGGFNIFDINTSNFNTNSGNGFSAGFVTRGDVYNNFDLEYGVSFHQNQLGIFGRDFANPLNNFDEQYINYELSSVQVKLLGGYNIIRHHLSIDAGPVLNVNGKLKLKDESFNNYVLDGYDTLKASDIDNVSRVHFHLATGITAGLKNFKVNAQYQYGVSNLFDRFNDQEALSSSKPEGGFKGNTSTIIIGAYLYF</sequence>
<gene>
    <name evidence="2" type="ORF">KXJ69_04085</name>
</gene>
<protein>
    <submittedName>
        <fullName evidence="2">PorT family protein</fullName>
    </submittedName>
</protein>
<proteinExistence type="predicted"/>
<name>A0A9X1FMH9_9FLAO</name>
<accession>A0A9X1FMH9</accession>
<dbReference type="Proteomes" id="UP001138686">
    <property type="component" value="Unassembled WGS sequence"/>
</dbReference>
<dbReference type="RefSeq" id="WP_219051547.1">
    <property type="nucleotide sequence ID" value="NZ_JAHWDP010000001.1"/>
</dbReference>
<keyword evidence="3" id="KW-1185">Reference proteome</keyword>
<feature type="domain" description="Outer membrane protein beta-barrel" evidence="1">
    <location>
        <begin position="27"/>
        <end position="196"/>
    </location>
</feature>
<comment type="caution">
    <text evidence="2">The sequence shown here is derived from an EMBL/GenBank/DDBJ whole genome shotgun (WGS) entry which is preliminary data.</text>
</comment>
<evidence type="ECO:0000313" key="2">
    <source>
        <dbReference type="EMBL" id="MBW2937271.1"/>
    </source>
</evidence>
<dbReference type="Pfam" id="PF13568">
    <property type="entry name" value="OMP_b-brl_2"/>
    <property type="match status" value="1"/>
</dbReference>